<dbReference type="GO" id="GO:0006431">
    <property type="term" value="P:methionyl-tRNA aminoacylation"/>
    <property type="evidence" value="ECO:0007669"/>
    <property type="project" value="InterPro"/>
</dbReference>
<feature type="compositionally biased region" description="Pro residues" evidence="9">
    <location>
        <begin position="304"/>
        <end position="314"/>
    </location>
</feature>
<name>A0A1G1YWY5_9BACT</name>
<dbReference type="InterPro" id="IPR009080">
    <property type="entry name" value="tRNAsynth_Ia_anticodon-bd"/>
</dbReference>
<dbReference type="SUPFAM" id="SSF52374">
    <property type="entry name" value="Nucleotidylyl transferase"/>
    <property type="match status" value="1"/>
</dbReference>
<dbReference type="SUPFAM" id="SSF47323">
    <property type="entry name" value="Anticodon-binding domain of a subclass of class I aminoacyl-tRNA synthetases"/>
    <property type="match status" value="1"/>
</dbReference>
<evidence type="ECO:0000313" key="11">
    <source>
        <dbReference type="EMBL" id="OGY56901.1"/>
    </source>
</evidence>
<dbReference type="PANTHER" id="PTHR43326:SF1">
    <property type="entry name" value="METHIONINE--TRNA LIGASE, MITOCHONDRIAL"/>
    <property type="match status" value="1"/>
</dbReference>
<dbReference type="InterPro" id="IPR014729">
    <property type="entry name" value="Rossmann-like_a/b/a_fold"/>
</dbReference>
<evidence type="ECO:0000256" key="4">
    <source>
        <dbReference type="ARBA" id="ARBA00022840"/>
    </source>
</evidence>
<keyword evidence="4 8" id="KW-0067">ATP-binding</keyword>
<evidence type="ECO:0000256" key="8">
    <source>
        <dbReference type="RuleBase" id="RU363039"/>
    </source>
</evidence>
<dbReference type="InterPro" id="IPR033911">
    <property type="entry name" value="MetRS_core"/>
</dbReference>
<dbReference type="PRINTS" id="PR01041">
    <property type="entry name" value="TRNASYNTHMET"/>
</dbReference>
<evidence type="ECO:0000256" key="1">
    <source>
        <dbReference type="ARBA" id="ARBA00012838"/>
    </source>
</evidence>
<dbReference type="FunFam" id="2.170.220.10:FF:000001">
    <property type="entry name" value="methionine--tRNA ligase, mitochondrial"/>
    <property type="match status" value="1"/>
</dbReference>
<comment type="caution">
    <text evidence="11">The sequence shown here is derived from an EMBL/GenBank/DDBJ whole genome shotgun (WGS) entry which is preliminary data.</text>
</comment>
<keyword evidence="5 8" id="KW-0648">Protein biosynthesis</keyword>
<accession>A0A1G1YWY5</accession>
<protein>
    <recommendedName>
        <fullName evidence="1">methionine--tRNA ligase</fullName>
        <ecNumber evidence="1">6.1.1.10</ecNumber>
    </recommendedName>
</protein>
<evidence type="ECO:0000313" key="12">
    <source>
        <dbReference type="Proteomes" id="UP000178179"/>
    </source>
</evidence>
<feature type="domain" description="Methionyl/Leucyl tRNA synthetase" evidence="10">
    <location>
        <begin position="318"/>
        <end position="378"/>
    </location>
</feature>
<evidence type="ECO:0000256" key="6">
    <source>
        <dbReference type="ARBA" id="ARBA00023146"/>
    </source>
</evidence>
<keyword evidence="3 8" id="KW-0547">Nucleotide-binding</keyword>
<dbReference type="EC" id="6.1.1.10" evidence="1"/>
<dbReference type="Pfam" id="PF09334">
    <property type="entry name" value="tRNA-synt_1g"/>
    <property type="match status" value="2"/>
</dbReference>
<gene>
    <name evidence="11" type="ORF">A2119_02675</name>
</gene>
<keyword evidence="6 8" id="KW-0030">Aminoacyl-tRNA synthetase</keyword>
<dbReference type="EMBL" id="MHIS01000004">
    <property type="protein sequence ID" value="OGY56901.1"/>
    <property type="molecule type" value="Genomic_DNA"/>
</dbReference>
<dbReference type="GO" id="GO:0005524">
    <property type="term" value="F:ATP binding"/>
    <property type="evidence" value="ECO:0007669"/>
    <property type="project" value="UniProtKB-KW"/>
</dbReference>
<dbReference type="PANTHER" id="PTHR43326">
    <property type="entry name" value="METHIONYL-TRNA SYNTHETASE"/>
    <property type="match status" value="1"/>
</dbReference>
<evidence type="ECO:0000256" key="7">
    <source>
        <dbReference type="ARBA" id="ARBA00047364"/>
    </source>
</evidence>
<evidence type="ECO:0000256" key="3">
    <source>
        <dbReference type="ARBA" id="ARBA00022741"/>
    </source>
</evidence>
<keyword evidence="2 8" id="KW-0436">Ligase</keyword>
<proteinExistence type="inferred from homology"/>
<dbReference type="CDD" id="cd00814">
    <property type="entry name" value="MetRS_core"/>
    <property type="match status" value="1"/>
</dbReference>
<dbReference type="Gene3D" id="1.10.730.10">
    <property type="entry name" value="Isoleucyl-tRNA Synthetase, Domain 1"/>
    <property type="match status" value="1"/>
</dbReference>
<sequence>MKFYITTSIAYTNAPPHIGYALESVQADAIARWSRLKGNSTYFLTGTDEHGGKIVRAAEEAGQSPKEFVDDISGKFVDLKETLDLTWDDFIRTTDQKKHWPGVEALWRKLEEQGDIYEKEYEGLYCVGCEAFLSERDLENGLCPNHKKAPEAVKEKNLFFKLSKYQDQIKEAIESGEMLIEPEGRRNEILSLIKNGLEDVSFSRSREKLSWGIPVPGHDNQTIYVWCDALTNYISAIGYGRDEKEFKKWWPADVHVVGKDILRFHAAIWPGMLLSAGLPLPRRIYVHGFVTTGGEKISKSVSPSPSPSPSPRPPLSRSKSLNNIDPGKLVRRYGSDTLRYYLLREIPSNEDGDFDIERFEERYNADLANGLGNFASRVSTLGEGKDFSDFEVDGEIVARVEEAIADVAKSVDKFRLHEAVARIWVLIQYGDGYVNEHKPWESENQQIIFNLVHLLHAVGRLVEPVVPKASAKIGKAFSMEKGRIVNVRKIENLFPRLEK</sequence>
<feature type="region of interest" description="Disordered" evidence="9">
    <location>
        <begin position="295"/>
        <end position="326"/>
    </location>
</feature>
<dbReference type="Gene3D" id="3.40.50.620">
    <property type="entry name" value="HUPs"/>
    <property type="match status" value="2"/>
</dbReference>
<dbReference type="InterPro" id="IPR023457">
    <property type="entry name" value="Met-tRNA_synth_2"/>
</dbReference>
<evidence type="ECO:0000256" key="9">
    <source>
        <dbReference type="SAM" id="MobiDB-lite"/>
    </source>
</evidence>
<comment type="catalytic activity">
    <reaction evidence="7">
        <text>tRNA(Met) + L-methionine + ATP = L-methionyl-tRNA(Met) + AMP + diphosphate</text>
        <dbReference type="Rhea" id="RHEA:13481"/>
        <dbReference type="Rhea" id="RHEA-COMP:9667"/>
        <dbReference type="Rhea" id="RHEA-COMP:9698"/>
        <dbReference type="ChEBI" id="CHEBI:30616"/>
        <dbReference type="ChEBI" id="CHEBI:33019"/>
        <dbReference type="ChEBI" id="CHEBI:57844"/>
        <dbReference type="ChEBI" id="CHEBI:78442"/>
        <dbReference type="ChEBI" id="CHEBI:78530"/>
        <dbReference type="ChEBI" id="CHEBI:456215"/>
        <dbReference type="EC" id="6.1.1.10"/>
    </reaction>
</comment>
<dbReference type="GO" id="GO:0004825">
    <property type="term" value="F:methionine-tRNA ligase activity"/>
    <property type="evidence" value="ECO:0007669"/>
    <property type="project" value="UniProtKB-EC"/>
</dbReference>
<evidence type="ECO:0000259" key="10">
    <source>
        <dbReference type="Pfam" id="PF09334"/>
    </source>
</evidence>
<organism evidence="11 12">
    <name type="scientific">Candidatus Colwellbacteria bacterium GWA2_46_10</name>
    <dbReference type="NCBI Taxonomy" id="1797684"/>
    <lineage>
        <taxon>Bacteria</taxon>
        <taxon>Candidatus Colwelliibacteriota</taxon>
    </lineage>
</organism>
<dbReference type="Proteomes" id="UP000178179">
    <property type="component" value="Unassembled WGS sequence"/>
</dbReference>
<evidence type="ECO:0000256" key="2">
    <source>
        <dbReference type="ARBA" id="ARBA00022598"/>
    </source>
</evidence>
<dbReference type="InterPro" id="IPR015413">
    <property type="entry name" value="Methionyl/Leucyl_tRNA_Synth"/>
</dbReference>
<evidence type="ECO:0000256" key="5">
    <source>
        <dbReference type="ARBA" id="ARBA00022917"/>
    </source>
</evidence>
<comment type="similarity">
    <text evidence="8">Belongs to the class-I aminoacyl-tRNA synthetase family.</text>
</comment>
<feature type="domain" description="Methionyl/Leucyl tRNA synthetase" evidence="10">
    <location>
        <begin position="137"/>
        <end position="301"/>
    </location>
</feature>
<dbReference type="AlphaFoldDB" id="A0A1G1YWY5"/>
<reference evidence="11 12" key="1">
    <citation type="journal article" date="2016" name="Nat. Commun.">
        <title>Thousands of microbial genomes shed light on interconnected biogeochemical processes in an aquifer system.</title>
        <authorList>
            <person name="Anantharaman K."/>
            <person name="Brown C.T."/>
            <person name="Hug L.A."/>
            <person name="Sharon I."/>
            <person name="Castelle C.J."/>
            <person name="Probst A.J."/>
            <person name="Thomas B.C."/>
            <person name="Singh A."/>
            <person name="Wilkins M.J."/>
            <person name="Karaoz U."/>
            <person name="Brodie E.L."/>
            <person name="Williams K.H."/>
            <person name="Hubbard S.S."/>
            <person name="Banfield J.F."/>
        </authorList>
    </citation>
    <scope>NUCLEOTIDE SEQUENCE [LARGE SCALE GENOMIC DNA]</scope>
</reference>
<dbReference type="Gene3D" id="2.170.220.10">
    <property type="match status" value="1"/>
</dbReference>